<evidence type="ECO:0000259" key="2">
    <source>
        <dbReference type="Pfam" id="PF13004"/>
    </source>
</evidence>
<dbReference type="Pfam" id="PF19190">
    <property type="entry name" value="BACON_2"/>
    <property type="match status" value="1"/>
</dbReference>
<evidence type="ECO:0000259" key="3">
    <source>
        <dbReference type="Pfam" id="PF19190"/>
    </source>
</evidence>
<sequence length="545" mass="60363">MKQTIVFFFLLLFTLSCQEEIEPNFSFTNEQEEITLEGDANSETTFSFSSSREWEATTTSNWLSISPSSGEAGSQRITLTATSENATGTTRSATVLLTSLTLTHEITVKQSASDFVALEQETYQIPAAGDIVNIQFLTNVEDDELSIYGTAADWLVQDTRTRSTNSYIISLRALPNTEKSSRTAYVLFYKEADGKQTLLNTVTIVQKGTSSGTSTDYSADKQVRILQQATLGKGLPIVIMGDGFIDTEIADGTYDQVMDKAMENLFTEEPLKSLRDYFNVYAITAVSKNNNFGNGFETAFSCELEGGTSTGISGDDEAVMEYAGSIDGVDLEETLAVVILNSSDYAGTTYFGYSNNSNAIEFAVAYCPVIDNLESESFRQVLVHEAVGHGFTKLEDEYSYEENGSIPASEIKKVQELQALNWALNVDFTTDENEVLWSDFLHDSRYASEGIGIYEGACTYISGVYRPTYESMMNSNVNGFNAPSRKAMYDMVMKRAMQQEPTYEDFVAFDLPIQAQAKYTTRASSAMTRPLPRPRFVNKQLSTKE</sequence>
<dbReference type="Gene3D" id="3.40.390.10">
    <property type="entry name" value="Collagenase (Catalytic Domain)"/>
    <property type="match status" value="1"/>
</dbReference>
<dbReference type="InterPro" id="IPR024361">
    <property type="entry name" value="BACON"/>
</dbReference>
<dbReference type="Pfam" id="PF13004">
    <property type="entry name" value="BACON"/>
    <property type="match status" value="1"/>
</dbReference>
<feature type="region of interest" description="Disordered" evidence="1">
    <location>
        <begin position="524"/>
        <end position="545"/>
    </location>
</feature>
<proteinExistence type="predicted"/>
<feature type="domain" description="BACON" evidence="3">
    <location>
        <begin position="30"/>
        <end position="112"/>
    </location>
</feature>
<dbReference type="CDD" id="cd14948">
    <property type="entry name" value="BACON"/>
    <property type="match status" value="1"/>
</dbReference>
<dbReference type="Pfam" id="PF09471">
    <property type="entry name" value="Peptidase_M64"/>
    <property type="match status" value="1"/>
</dbReference>
<evidence type="ECO:0000313" key="4">
    <source>
        <dbReference type="EMBL" id="WWV67372.1"/>
    </source>
</evidence>
<dbReference type="Proteomes" id="UP001320603">
    <property type="component" value="Chromosome"/>
</dbReference>
<protein>
    <submittedName>
        <fullName evidence="4">M64 family metallopeptidase</fullName>
    </submittedName>
</protein>
<dbReference type="RefSeq" id="WP_251966841.1">
    <property type="nucleotide sequence ID" value="NZ_CP146284.1"/>
</dbReference>
<dbReference type="InterPro" id="IPR019026">
    <property type="entry name" value="Peptidase_M64_IgA"/>
</dbReference>
<dbReference type="Gene3D" id="2.60.40.10">
    <property type="entry name" value="Immunoglobulins"/>
    <property type="match status" value="1"/>
</dbReference>
<organism evidence="4 5">
    <name type="scientific">Parabacteroides absconsus</name>
    <dbReference type="NCBI Taxonomy" id="2951805"/>
    <lineage>
        <taxon>Bacteria</taxon>
        <taxon>Pseudomonadati</taxon>
        <taxon>Bacteroidota</taxon>
        <taxon>Bacteroidia</taxon>
        <taxon>Bacteroidales</taxon>
        <taxon>Tannerellaceae</taxon>
        <taxon>Parabacteroides</taxon>
    </lineage>
</organism>
<dbReference type="InterPro" id="IPR024079">
    <property type="entry name" value="MetalloPept_cat_dom_sf"/>
</dbReference>
<reference evidence="4 5" key="1">
    <citation type="submission" date="2024-02" db="EMBL/GenBank/DDBJ databases">
        <title>Whole genome sequencing of Parabacteroides sp. AD58.</title>
        <authorList>
            <person name="Chaplin A.V."/>
            <person name="Pikina A.P."/>
            <person name="Sokolova S.R."/>
            <person name="Korostin D.O."/>
            <person name="Efimov B.A."/>
        </authorList>
    </citation>
    <scope>NUCLEOTIDE SEQUENCE [LARGE SCALE GENOMIC DNA]</scope>
    <source>
        <strain evidence="4 5">AD58</strain>
    </source>
</reference>
<dbReference type="InterPro" id="IPR013783">
    <property type="entry name" value="Ig-like_fold"/>
</dbReference>
<name>A0ABZ2IMW1_9BACT</name>
<gene>
    <name evidence="4" type="ORF">NEE14_005185</name>
</gene>
<dbReference type="PROSITE" id="PS51257">
    <property type="entry name" value="PROKAR_LIPOPROTEIN"/>
    <property type="match status" value="1"/>
</dbReference>
<accession>A0ABZ2IMW1</accession>
<feature type="domain" description="BACON" evidence="2">
    <location>
        <begin position="150"/>
        <end position="207"/>
    </location>
</feature>
<keyword evidence="5" id="KW-1185">Reference proteome</keyword>
<evidence type="ECO:0000313" key="5">
    <source>
        <dbReference type="Proteomes" id="UP001320603"/>
    </source>
</evidence>
<dbReference type="EMBL" id="CP146284">
    <property type="protein sequence ID" value="WWV67372.1"/>
    <property type="molecule type" value="Genomic_DNA"/>
</dbReference>
<evidence type="ECO:0000256" key="1">
    <source>
        <dbReference type="SAM" id="MobiDB-lite"/>
    </source>
</evidence>